<feature type="region of interest" description="Disordered" evidence="1">
    <location>
        <begin position="83"/>
        <end position="123"/>
    </location>
</feature>
<evidence type="ECO:0000313" key="4">
    <source>
        <dbReference type="Proteomes" id="UP000608850"/>
    </source>
</evidence>
<feature type="domain" description="DZANK-type" evidence="2">
    <location>
        <begin position="126"/>
        <end position="170"/>
    </location>
</feature>
<dbReference type="Pfam" id="PF12773">
    <property type="entry name" value="DZR"/>
    <property type="match status" value="1"/>
</dbReference>
<keyword evidence="4" id="KW-1185">Reference proteome</keyword>
<feature type="compositionally biased region" description="Basic and acidic residues" evidence="1">
    <location>
        <begin position="96"/>
        <end position="109"/>
    </location>
</feature>
<sequence length="181" mass="19168">MSKITFRADADLVERVEALDASKSEVMRRALRAYLDDDPGEATSDAGSGSLDALLDARIDERVDERVARHRKGDDGDVTVNVNVGEMSDAPATASERARGGVRRTDDGSKSVSDAAGAAESDARTCPQCGEELAAAHSFCPNCGERAAGRPACECGADLRSDWAFCPDCGRRTMAGDVLDR</sequence>
<reference evidence="3 4" key="1">
    <citation type="journal article" date="2019" name="Int. J. Syst. Evol. Microbiol.">
        <title>The Global Catalogue of Microorganisms (GCM) 10K type strain sequencing project: providing services to taxonomists for standard genome sequencing and annotation.</title>
        <authorList>
            <consortium name="The Broad Institute Genomics Platform"/>
            <consortium name="The Broad Institute Genome Sequencing Center for Infectious Disease"/>
            <person name="Wu L."/>
            <person name="Ma J."/>
        </authorList>
    </citation>
    <scope>NUCLEOTIDE SEQUENCE [LARGE SCALE GENOMIC DNA]</scope>
    <source>
        <strain evidence="3 4">JCM 16331</strain>
    </source>
</reference>
<evidence type="ECO:0000313" key="3">
    <source>
        <dbReference type="EMBL" id="GGN13570.1"/>
    </source>
</evidence>
<dbReference type="Proteomes" id="UP000608850">
    <property type="component" value="Unassembled WGS sequence"/>
</dbReference>
<dbReference type="OrthoDB" id="11143at2157"/>
<dbReference type="GO" id="GO:0006355">
    <property type="term" value="P:regulation of DNA-templated transcription"/>
    <property type="evidence" value="ECO:0007669"/>
    <property type="project" value="InterPro"/>
</dbReference>
<comment type="caution">
    <text evidence="3">The sequence shown here is derived from an EMBL/GenBank/DDBJ whole genome shotgun (WGS) entry which is preliminary data.</text>
</comment>
<dbReference type="EMBL" id="BMOQ01000003">
    <property type="protein sequence ID" value="GGN13570.1"/>
    <property type="molecule type" value="Genomic_DNA"/>
</dbReference>
<dbReference type="RefSeq" id="WP_188877736.1">
    <property type="nucleotide sequence ID" value="NZ_BMOQ01000003.1"/>
</dbReference>
<protein>
    <recommendedName>
        <fullName evidence="2">DZANK-type domain-containing protein</fullName>
    </recommendedName>
</protein>
<dbReference type="AlphaFoldDB" id="A0A830GBQ6"/>
<gene>
    <name evidence="3" type="ORF">GCM10009021_12090</name>
</gene>
<name>A0A830GBQ6_9EURY</name>
<evidence type="ECO:0000256" key="1">
    <source>
        <dbReference type="SAM" id="MobiDB-lite"/>
    </source>
</evidence>
<evidence type="ECO:0000259" key="2">
    <source>
        <dbReference type="Pfam" id="PF12773"/>
    </source>
</evidence>
<dbReference type="InterPro" id="IPR025874">
    <property type="entry name" value="DZR"/>
</dbReference>
<organism evidence="3 4">
    <name type="scientific">Halarchaeum nitratireducens</name>
    <dbReference type="NCBI Taxonomy" id="489913"/>
    <lineage>
        <taxon>Archaea</taxon>
        <taxon>Methanobacteriati</taxon>
        <taxon>Methanobacteriota</taxon>
        <taxon>Stenosarchaea group</taxon>
        <taxon>Halobacteria</taxon>
        <taxon>Halobacteriales</taxon>
        <taxon>Halobacteriaceae</taxon>
    </lineage>
</organism>
<accession>A0A830GBQ6</accession>
<proteinExistence type="predicted"/>